<dbReference type="OrthoDB" id="1794633at2"/>
<dbReference type="eggNOG" id="COG1432">
    <property type="taxonomic scope" value="Bacteria"/>
</dbReference>
<evidence type="ECO:0000313" key="3">
    <source>
        <dbReference type="Proteomes" id="UP000007488"/>
    </source>
</evidence>
<dbReference type="Pfam" id="PF01936">
    <property type="entry name" value="NYN"/>
    <property type="match status" value="1"/>
</dbReference>
<dbReference type="InterPro" id="IPR021139">
    <property type="entry name" value="NYN"/>
</dbReference>
<dbReference type="KEGG" id="sgy:Sgly_2684"/>
<proteinExistence type="predicted"/>
<sequence length="274" mass="31758">MKAVAFIDYENIWTGLAEKGCRIMPEVFIEALHKYAQSIDVELSVIFLYANFDKEEFWRMQTVFEKKSIITRHVYGKNSFAQTELRPNAADHELMLEAQEILLTRPDSFDIFLLFTGDGDFMSLVRKIRAWGKKVKIIGVKGKIHHDLEPFCESMDVFLELTKSCMTESYEPEKDILLSLKIIIDMQIKLPYLASTKVRNELSRGLSRNMTEVKELVQYMLDKGIILEKEHVDPNLKIRKTKAYLLNCDNSLVKEALGDDLELILKRSALLEQE</sequence>
<dbReference type="EMBL" id="CP002547">
    <property type="protein sequence ID" value="ADY56957.1"/>
    <property type="molecule type" value="Genomic_DNA"/>
</dbReference>
<dbReference type="Proteomes" id="UP000007488">
    <property type="component" value="Chromosome"/>
</dbReference>
<name>F0SX97_SYNGF</name>
<evidence type="ECO:0000313" key="2">
    <source>
        <dbReference type="EMBL" id="ADY56957.1"/>
    </source>
</evidence>
<evidence type="ECO:0000259" key="1">
    <source>
        <dbReference type="Pfam" id="PF01936"/>
    </source>
</evidence>
<dbReference type="Gene3D" id="3.40.50.1010">
    <property type="entry name" value="5'-nuclease"/>
    <property type="match status" value="1"/>
</dbReference>
<dbReference type="RefSeq" id="WP_013625777.1">
    <property type="nucleotide sequence ID" value="NC_015172.1"/>
</dbReference>
<organism evidence="2 3">
    <name type="scientific">Syntrophobotulus glycolicus (strain DSM 8271 / FlGlyR)</name>
    <dbReference type="NCBI Taxonomy" id="645991"/>
    <lineage>
        <taxon>Bacteria</taxon>
        <taxon>Bacillati</taxon>
        <taxon>Bacillota</taxon>
        <taxon>Clostridia</taxon>
        <taxon>Eubacteriales</taxon>
        <taxon>Desulfitobacteriaceae</taxon>
        <taxon>Syntrophobotulus</taxon>
    </lineage>
</organism>
<dbReference type="STRING" id="645991.Sgly_2684"/>
<feature type="domain" description="NYN" evidence="1">
    <location>
        <begin position="5"/>
        <end position="159"/>
    </location>
</feature>
<keyword evidence="3" id="KW-1185">Reference proteome</keyword>
<reference evidence="2 3" key="1">
    <citation type="journal article" date="2011" name="Stand. Genomic Sci.">
        <title>Complete genome sequence of Syntrophobotulus glycolicus type strain (FlGlyR).</title>
        <authorList>
            <person name="Han C."/>
            <person name="Mwirichia R."/>
            <person name="Chertkov O."/>
            <person name="Held B."/>
            <person name="Lapidus A."/>
            <person name="Nolan M."/>
            <person name="Lucas S."/>
            <person name="Hammon N."/>
            <person name="Deshpande S."/>
            <person name="Cheng J.F."/>
            <person name="Tapia R."/>
            <person name="Goodwin L."/>
            <person name="Pitluck S."/>
            <person name="Huntemann M."/>
            <person name="Liolios K."/>
            <person name="Ivanova N."/>
            <person name="Pagani I."/>
            <person name="Mavromatis K."/>
            <person name="Ovchinikova G."/>
            <person name="Pati A."/>
            <person name="Chen A."/>
            <person name="Palaniappan K."/>
            <person name="Land M."/>
            <person name="Hauser L."/>
            <person name="Brambilla E.M."/>
            <person name="Rohde M."/>
            <person name="Spring S."/>
            <person name="Sikorski J."/>
            <person name="Goker M."/>
            <person name="Woyke T."/>
            <person name="Bristow J."/>
            <person name="Eisen J.A."/>
            <person name="Markowitz V."/>
            <person name="Hugenholtz P."/>
            <person name="Kyrpides N.C."/>
            <person name="Klenk H.P."/>
            <person name="Detter J.C."/>
        </authorList>
    </citation>
    <scope>NUCLEOTIDE SEQUENCE [LARGE SCALE GENOMIC DNA]</scope>
    <source>
        <strain evidence="3">DSM 8271 / FlGlyR</strain>
    </source>
</reference>
<dbReference type="GO" id="GO:0004540">
    <property type="term" value="F:RNA nuclease activity"/>
    <property type="evidence" value="ECO:0007669"/>
    <property type="project" value="InterPro"/>
</dbReference>
<dbReference type="AlphaFoldDB" id="F0SX97"/>
<dbReference type="HOGENOM" id="CLU_1015382_0_0_9"/>
<accession>F0SX97</accession>
<reference evidence="3" key="2">
    <citation type="submission" date="2011-02" db="EMBL/GenBank/DDBJ databases">
        <title>The complete genome of Syntrophobotulus glycolicus DSM 8271.</title>
        <authorList>
            <person name="Lucas S."/>
            <person name="Copeland A."/>
            <person name="Lapidus A."/>
            <person name="Bruce D."/>
            <person name="Goodwin L."/>
            <person name="Pitluck S."/>
            <person name="Kyrpides N."/>
            <person name="Mavromatis K."/>
            <person name="Pagani I."/>
            <person name="Ivanova N."/>
            <person name="Mikhailova N."/>
            <person name="Chertkov O."/>
            <person name="Held B."/>
            <person name="Detter J.C."/>
            <person name="Tapia R."/>
            <person name="Han C."/>
            <person name="Land M."/>
            <person name="Hauser L."/>
            <person name="Markowitz V."/>
            <person name="Cheng J.-F."/>
            <person name="Hugenholtz P."/>
            <person name="Woyke T."/>
            <person name="Wu D."/>
            <person name="Spring S."/>
            <person name="Schroeder M."/>
            <person name="Brambilla E."/>
            <person name="Klenk H.-P."/>
            <person name="Eisen J.A."/>
        </authorList>
    </citation>
    <scope>NUCLEOTIDE SEQUENCE [LARGE SCALE GENOMIC DNA]</scope>
    <source>
        <strain evidence="3">DSM 8271 / FlGlyR</strain>
    </source>
</reference>
<gene>
    <name evidence="2" type="ordered locus">Sgly_2684</name>
</gene>
<protein>
    <recommendedName>
        <fullName evidence="1">NYN domain-containing protein</fullName>
    </recommendedName>
</protein>